<comment type="subunit">
    <text evidence="8">Part of a complex composed of FtsB, FtsL and FtsQ.</text>
</comment>
<evidence type="ECO:0000256" key="3">
    <source>
        <dbReference type="ARBA" id="ARBA00022618"/>
    </source>
</evidence>
<organism evidence="10 11">
    <name type="scientific">Reinekea marina</name>
    <dbReference type="NCBI Taxonomy" id="1310421"/>
    <lineage>
        <taxon>Bacteria</taxon>
        <taxon>Pseudomonadati</taxon>
        <taxon>Pseudomonadota</taxon>
        <taxon>Gammaproteobacteria</taxon>
        <taxon>Oceanospirillales</taxon>
        <taxon>Saccharospirillaceae</taxon>
        <taxon>Reinekea</taxon>
    </lineage>
</organism>
<dbReference type="PANTHER" id="PTHR37479">
    <property type="entry name" value="CELL DIVISION PROTEIN FTSL"/>
    <property type="match status" value="1"/>
</dbReference>
<evidence type="ECO:0000256" key="2">
    <source>
        <dbReference type="ARBA" id="ARBA00022475"/>
    </source>
</evidence>
<protein>
    <recommendedName>
        <fullName evidence="8 9">Cell division protein FtsL</fullName>
    </recommendedName>
</protein>
<evidence type="ECO:0000256" key="7">
    <source>
        <dbReference type="ARBA" id="ARBA00023306"/>
    </source>
</evidence>
<sequence>MASKRISYAVLAIELLLVFATCFGLIVNTYKSRLQFALLEQVRSEQRDLEERWAKLLLEESAFSSPSRVERIARNELKMYLPGLDDIKDITEINGNH</sequence>
<gene>
    <name evidence="8 10" type="primary">ftsL</name>
    <name evidence="10" type="ORF">ACFOND_06235</name>
</gene>
<evidence type="ECO:0000256" key="9">
    <source>
        <dbReference type="NCBIfam" id="TIGR02209"/>
    </source>
</evidence>
<evidence type="ECO:0000256" key="8">
    <source>
        <dbReference type="HAMAP-Rule" id="MF_00910"/>
    </source>
</evidence>
<dbReference type="RefSeq" id="WP_290282759.1">
    <property type="nucleotide sequence ID" value="NZ_JAUFQI010000001.1"/>
</dbReference>
<name>A0ABV7WQY5_9GAMM</name>
<evidence type="ECO:0000256" key="4">
    <source>
        <dbReference type="ARBA" id="ARBA00022692"/>
    </source>
</evidence>
<dbReference type="EMBL" id="JBHRYN010000008">
    <property type="protein sequence ID" value="MFC3701236.1"/>
    <property type="molecule type" value="Genomic_DNA"/>
</dbReference>
<dbReference type="GO" id="GO:0051301">
    <property type="term" value="P:cell division"/>
    <property type="evidence" value="ECO:0007669"/>
    <property type="project" value="UniProtKB-KW"/>
</dbReference>
<evidence type="ECO:0000313" key="11">
    <source>
        <dbReference type="Proteomes" id="UP001595710"/>
    </source>
</evidence>
<dbReference type="HAMAP" id="MF_00910">
    <property type="entry name" value="FtsL"/>
    <property type="match status" value="1"/>
</dbReference>
<keyword evidence="7 8" id="KW-0131">Cell cycle</keyword>
<keyword evidence="4 8" id="KW-0812">Transmembrane</keyword>
<comment type="caution">
    <text evidence="10">The sequence shown here is derived from an EMBL/GenBank/DDBJ whole genome shotgun (WGS) entry which is preliminary data.</text>
</comment>
<reference evidence="11" key="1">
    <citation type="journal article" date="2019" name="Int. J. Syst. Evol. Microbiol.">
        <title>The Global Catalogue of Microorganisms (GCM) 10K type strain sequencing project: providing services to taxonomists for standard genome sequencing and annotation.</title>
        <authorList>
            <consortium name="The Broad Institute Genomics Platform"/>
            <consortium name="The Broad Institute Genome Sequencing Center for Infectious Disease"/>
            <person name="Wu L."/>
            <person name="Ma J."/>
        </authorList>
    </citation>
    <scope>NUCLEOTIDE SEQUENCE [LARGE SCALE GENOMIC DNA]</scope>
    <source>
        <strain evidence="11">CECT 8288</strain>
    </source>
</reference>
<dbReference type="PANTHER" id="PTHR37479:SF1">
    <property type="entry name" value="CELL DIVISION PROTEIN FTSL"/>
    <property type="match status" value="1"/>
</dbReference>
<dbReference type="Pfam" id="PF04999">
    <property type="entry name" value="FtsL"/>
    <property type="match status" value="1"/>
</dbReference>
<comment type="similarity">
    <text evidence="8">Belongs to the FtsL family.</text>
</comment>
<keyword evidence="2 8" id="KW-1003">Cell membrane</keyword>
<dbReference type="NCBIfam" id="TIGR02209">
    <property type="entry name" value="ftsL_broad"/>
    <property type="match status" value="1"/>
</dbReference>
<keyword evidence="6 8" id="KW-0472">Membrane</keyword>
<keyword evidence="5 8" id="KW-1133">Transmembrane helix</keyword>
<dbReference type="Proteomes" id="UP001595710">
    <property type="component" value="Unassembled WGS sequence"/>
</dbReference>
<evidence type="ECO:0000256" key="1">
    <source>
        <dbReference type="ARBA" id="ARBA00004401"/>
    </source>
</evidence>
<accession>A0ABV7WQY5</accession>
<evidence type="ECO:0000313" key="10">
    <source>
        <dbReference type="EMBL" id="MFC3701236.1"/>
    </source>
</evidence>
<keyword evidence="11" id="KW-1185">Reference proteome</keyword>
<evidence type="ECO:0000256" key="5">
    <source>
        <dbReference type="ARBA" id="ARBA00022989"/>
    </source>
</evidence>
<dbReference type="InterPro" id="IPR011922">
    <property type="entry name" value="Cell_div_FtsL"/>
</dbReference>
<comment type="function">
    <text evidence="8">Essential cell division protein. May link together the upstream cell division proteins, which are predominantly cytoplasmic, with the downstream cell division proteins, which are predominantly periplasmic.</text>
</comment>
<keyword evidence="3 8" id="KW-0132">Cell division</keyword>
<comment type="subcellular location">
    <subcellularLocation>
        <location evidence="8">Cell inner membrane</location>
        <topology evidence="8">Single-pass type II membrane protein</topology>
    </subcellularLocation>
    <subcellularLocation>
        <location evidence="1">Cell membrane</location>
        <topology evidence="1">Single-pass type II membrane protein</topology>
    </subcellularLocation>
    <text evidence="8">Localizes to the division septum where it forms a ring structure.</text>
</comment>
<proteinExistence type="inferred from homology"/>
<feature type="transmembrane region" description="Helical" evidence="8">
    <location>
        <begin position="6"/>
        <end position="27"/>
    </location>
</feature>
<evidence type="ECO:0000256" key="6">
    <source>
        <dbReference type="ARBA" id="ARBA00023136"/>
    </source>
</evidence>
<keyword evidence="8" id="KW-0997">Cell inner membrane</keyword>